<dbReference type="AlphaFoldDB" id="A0A815I4Q8"/>
<dbReference type="PROSITE" id="PS50262">
    <property type="entry name" value="G_PROTEIN_RECEP_F1_2"/>
    <property type="match status" value="1"/>
</dbReference>
<protein>
    <recommendedName>
        <fullName evidence="6">G-protein coupled receptors family 1 profile domain-containing protein</fullName>
    </recommendedName>
</protein>
<evidence type="ECO:0000256" key="3">
    <source>
        <dbReference type="ARBA" id="ARBA00022989"/>
    </source>
</evidence>
<dbReference type="CDD" id="cd00637">
    <property type="entry name" value="7tm_classA_rhodopsin-like"/>
    <property type="match status" value="1"/>
</dbReference>
<feature type="transmembrane region" description="Helical" evidence="5">
    <location>
        <begin position="154"/>
        <end position="172"/>
    </location>
</feature>
<dbReference type="Proteomes" id="UP000663868">
    <property type="component" value="Unassembled WGS sequence"/>
</dbReference>
<dbReference type="InterPro" id="IPR017452">
    <property type="entry name" value="GPCR_Rhodpsn_7TM"/>
</dbReference>
<evidence type="ECO:0000256" key="1">
    <source>
        <dbReference type="ARBA" id="ARBA00004370"/>
    </source>
</evidence>
<keyword evidence="2 5" id="KW-0812">Transmembrane</keyword>
<feature type="transmembrane region" description="Helical" evidence="5">
    <location>
        <begin position="16"/>
        <end position="36"/>
    </location>
</feature>
<comment type="caution">
    <text evidence="7">The sequence shown here is derived from an EMBL/GenBank/DDBJ whole genome shotgun (WGS) entry which is preliminary data.</text>
</comment>
<keyword evidence="3 5" id="KW-1133">Transmembrane helix</keyword>
<dbReference type="Gene3D" id="1.20.1070.10">
    <property type="entry name" value="Rhodopsin 7-helix transmembrane proteins"/>
    <property type="match status" value="1"/>
</dbReference>
<evidence type="ECO:0000256" key="4">
    <source>
        <dbReference type="ARBA" id="ARBA00023136"/>
    </source>
</evidence>
<evidence type="ECO:0000256" key="2">
    <source>
        <dbReference type="ARBA" id="ARBA00022692"/>
    </source>
</evidence>
<proteinExistence type="predicted"/>
<sequence length="226" mass="26527">MFYFNLPLLYASNTCIILLYAYNIAASQISFAFVTFSIHRFCSIVYHSIPFFKTKRWVIICITSHWLVVYLISLPFILRNGPYCTNTPWMQMYTFVMVVPVPTLINTALNMGIFLYVRSSTRRIQPRTMTAFTTGSINRQPIISRRDIALMKQMIYMFTMFIGGWTPPYLLLVIDSFPVGTTFVVFYVLVIWAELVLLGIIINLFKCNHDLREYLLNQFRHHILRL</sequence>
<comment type="subcellular location">
    <subcellularLocation>
        <location evidence="1">Membrane</location>
    </subcellularLocation>
</comment>
<evidence type="ECO:0000256" key="5">
    <source>
        <dbReference type="SAM" id="Phobius"/>
    </source>
</evidence>
<evidence type="ECO:0000259" key="6">
    <source>
        <dbReference type="PROSITE" id="PS50262"/>
    </source>
</evidence>
<keyword evidence="4 5" id="KW-0472">Membrane</keyword>
<dbReference type="EMBL" id="CAJOBB010002720">
    <property type="protein sequence ID" value="CAF3993249.1"/>
    <property type="molecule type" value="Genomic_DNA"/>
</dbReference>
<gene>
    <name evidence="7" type="ORF">IZO911_LOCUS37444</name>
    <name evidence="8" type="ORF">KXQ929_LOCUS28033</name>
</gene>
<reference evidence="7" key="1">
    <citation type="submission" date="2021-02" db="EMBL/GenBank/DDBJ databases">
        <authorList>
            <person name="Nowell W R."/>
        </authorList>
    </citation>
    <scope>NUCLEOTIDE SEQUENCE</scope>
</reference>
<feature type="transmembrane region" description="Helical" evidence="5">
    <location>
        <begin position="90"/>
        <end position="117"/>
    </location>
</feature>
<dbReference type="SUPFAM" id="SSF81321">
    <property type="entry name" value="Family A G protein-coupled receptor-like"/>
    <property type="match status" value="1"/>
</dbReference>
<feature type="transmembrane region" description="Helical" evidence="5">
    <location>
        <begin position="57"/>
        <end position="78"/>
    </location>
</feature>
<feature type="domain" description="G-protein coupled receptors family 1 profile" evidence="6">
    <location>
        <begin position="1"/>
        <end position="202"/>
    </location>
</feature>
<organism evidence="7 9">
    <name type="scientific">Adineta steineri</name>
    <dbReference type="NCBI Taxonomy" id="433720"/>
    <lineage>
        <taxon>Eukaryota</taxon>
        <taxon>Metazoa</taxon>
        <taxon>Spiralia</taxon>
        <taxon>Gnathifera</taxon>
        <taxon>Rotifera</taxon>
        <taxon>Eurotatoria</taxon>
        <taxon>Bdelloidea</taxon>
        <taxon>Adinetida</taxon>
        <taxon>Adinetidae</taxon>
        <taxon>Adineta</taxon>
    </lineage>
</organism>
<dbReference type="EMBL" id="CAJNOE010000945">
    <property type="protein sequence ID" value="CAF1363317.1"/>
    <property type="molecule type" value="Genomic_DNA"/>
</dbReference>
<dbReference type="Proteomes" id="UP000663860">
    <property type="component" value="Unassembled WGS sequence"/>
</dbReference>
<evidence type="ECO:0000313" key="8">
    <source>
        <dbReference type="EMBL" id="CAF3993249.1"/>
    </source>
</evidence>
<evidence type="ECO:0000313" key="9">
    <source>
        <dbReference type="Proteomes" id="UP000663860"/>
    </source>
</evidence>
<accession>A0A815I4Q8</accession>
<feature type="transmembrane region" description="Helical" evidence="5">
    <location>
        <begin position="184"/>
        <end position="205"/>
    </location>
</feature>
<evidence type="ECO:0000313" key="7">
    <source>
        <dbReference type="EMBL" id="CAF1363317.1"/>
    </source>
</evidence>
<dbReference type="GO" id="GO:0016020">
    <property type="term" value="C:membrane"/>
    <property type="evidence" value="ECO:0007669"/>
    <property type="project" value="UniProtKB-SubCell"/>
</dbReference>
<name>A0A815I4Q8_9BILA</name>